<feature type="repeat" description="Solcar" evidence="10">
    <location>
        <begin position="147"/>
        <end position="231"/>
    </location>
</feature>
<keyword evidence="4 10" id="KW-0812">Transmembrane</keyword>
<keyword evidence="6" id="KW-0999">Mitochondrion inner membrane</keyword>
<evidence type="ECO:0000256" key="4">
    <source>
        <dbReference type="ARBA" id="ARBA00022692"/>
    </source>
</evidence>
<keyword evidence="14" id="KW-1185">Reference proteome</keyword>
<feature type="repeat" description="Solcar" evidence="10">
    <location>
        <begin position="442"/>
        <end position="533"/>
    </location>
</feature>
<dbReference type="InterPro" id="IPR045315">
    <property type="entry name" value="Mtm1-like"/>
</dbReference>
<gene>
    <name evidence="13" type="ORF">ONB1V03_LOCUS3364</name>
</gene>
<dbReference type="PANTHER" id="PTHR45760">
    <property type="entry name" value="FI19922P1-RELATED"/>
    <property type="match status" value="1"/>
</dbReference>
<dbReference type="GO" id="GO:0005743">
    <property type="term" value="C:mitochondrial inner membrane"/>
    <property type="evidence" value="ECO:0007669"/>
    <property type="project" value="UniProtKB-SubCell"/>
</dbReference>
<dbReference type="InterPro" id="IPR002067">
    <property type="entry name" value="MCP"/>
</dbReference>
<dbReference type="InterPro" id="IPR023395">
    <property type="entry name" value="MCP_dom_sf"/>
</dbReference>
<sequence length="543" mass="60391">MSIKVSDNKLLTMSDHKKSDLNLTPVQRLMSSCMGATVTALCTTPLDVVKTRLQAQQKDSLTANSSQKVGAGRHAIKGSAVVANRLNGHFGETFEMFVKMSRTEGLTSLWSGLPATLVMAVPATALYFAVYDELRESLNRSLQLAHQPVWVPVLCGGVARTLTAITVSPIEMIRTKLQSKHMTYRQVGRALDTLVRTQGYQSLWRGLSATILRVVPFSCIYWANYEFLKSRFNDTLEPTFMMSFLCGAGAGAVASVATIPFDVVKTHRQIDWSDSRHQRVYHILRQIYRNQGFKGLFAGVVPRVIREAPASAIMISVYEVAMVIPGMGVYFTSYDLMRVYLSQKFECVDSQPAWIPVLSGGLARTLAAVIISPIEMIKTKMQSKHFSYSQVGRAVRHMVRTQGYGSLWTGINATILRDAPFSSVYWLVYEKMKRQLNAPIEPPVSVSFVCGATAGTVAALITHPFDVVKTHRQIELGEVSRHSTHHYKTSDILANIYRQNGYRGLFAGISPRVMRIAPACAIMITTFECGKAYFRQYNDSKLG</sequence>
<dbReference type="AlphaFoldDB" id="A0A7R9LHY9"/>
<keyword evidence="8" id="KW-0496">Mitochondrion</keyword>
<comment type="similarity">
    <text evidence="2 11">Belongs to the mitochondrial carrier (TC 2.A.29) family.</text>
</comment>
<keyword evidence="3 11" id="KW-0813">Transport</keyword>
<dbReference type="Pfam" id="PF00153">
    <property type="entry name" value="Mito_carr"/>
    <property type="match status" value="5"/>
</dbReference>
<evidence type="ECO:0000256" key="7">
    <source>
        <dbReference type="ARBA" id="ARBA00022989"/>
    </source>
</evidence>
<feature type="transmembrane region" description="Helical" evidence="12">
    <location>
        <begin position="109"/>
        <end position="129"/>
    </location>
</feature>
<evidence type="ECO:0000256" key="9">
    <source>
        <dbReference type="ARBA" id="ARBA00023136"/>
    </source>
</evidence>
<evidence type="ECO:0000256" key="12">
    <source>
        <dbReference type="SAM" id="Phobius"/>
    </source>
</evidence>
<evidence type="ECO:0000313" key="13">
    <source>
        <dbReference type="EMBL" id="CAD7641995.1"/>
    </source>
</evidence>
<evidence type="ECO:0000256" key="11">
    <source>
        <dbReference type="RuleBase" id="RU000488"/>
    </source>
</evidence>
<dbReference type="EMBL" id="OC915800">
    <property type="protein sequence ID" value="CAD7641995.1"/>
    <property type="molecule type" value="Genomic_DNA"/>
</dbReference>
<evidence type="ECO:0000256" key="6">
    <source>
        <dbReference type="ARBA" id="ARBA00022792"/>
    </source>
</evidence>
<comment type="subcellular location">
    <subcellularLocation>
        <location evidence="1">Mitochondrion inner membrane</location>
        <topology evidence="1">Multi-pass membrane protein</topology>
    </subcellularLocation>
</comment>
<dbReference type="PROSITE" id="PS50920">
    <property type="entry name" value="SOLCAR"/>
    <property type="match status" value="5"/>
</dbReference>
<keyword evidence="9 10" id="KW-0472">Membrane</keyword>
<dbReference type="PANTHER" id="PTHR45760:SF2">
    <property type="entry name" value="FI19922P1-RELATED"/>
    <property type="match status" value="1"/>
</dbReference>
<name>A0A7R9LHY9_9ACAR</name>
<organism evidence="13">
    <name type="scientific">Oppiella nova</name>
    <dbReference type="NCBI Taxonomy" id="334625"/>
    <lineage>
        <taxon>Eukaryota</taxon>
        <taxon>Metazoa</taxon>
        <taxon>Ecdysozoa</taxon>
        <taxon>Arthropoda</taxon>
        <taxon>Chelicerata</taxon>
        <taxon>Arachnida</taxon>
        <taxon>Acari</taxon>
        <taxon>Acariformes</taxon>
        <taxon>Sarcoptiformes</taxon>
        <taxon>Oribatida</taxon>
        <taxon>Brachypylina</taxon>
        <taxon>Oppioidea</taxon>
        <taxon>Oppiidae</taxon>
        <taxon>Oppiella</taxon>
    </lineage>
</organism>
<evidence type="ECO:0008006" key="15">
    <source>
        <dbReference type="Google" id="ProtNLM"/>
    </source>
</evidence>
<evidence type="ECO:0000256" key="2">
    <source>
        <dbReference type="ARBA" id="ARBA00006375"/>
    </source>
</evidence>
<evidence type="ECO:0000256" key="3">
    <source>
        <dbReference type="ARBA" id="ARBA00022448"/>
    </source>
</evidence>
<feature type="repeat" description="Solcar" evidence="10">
    <location>
        <begin position="238"/>
        <end position="324"/>
    </location>
</feature>
<dbReference type="InterPro" id="IPR018108">
    <property type="entry name" value="MCP_transmembrane"/>
</dbReference>
<evidence type="ECO:0000256" key="10">
    <source>
        <dbReference type="PROSITE-ProRule" id="PRU00282"/>
    </source>
</evidence>
<dbReference type="Proteomes" id="UP000728032">
    <property type="component" value="Unassembled WGS sequence"/>
</dbReference>
<protein>
    <recommendedName>
        <fullName evidence="15">Solute carrier family 25 member 40</fullName>
    </recommendedName>
</protein>
<feature type="transmembrane region" description="Helical" evidence="12">
    <location>
        <begin position="353"/>
        <end position="374"/>
    </location>
</feature>
<feature type="transmembrane region" description="Helical" evidence="12">
    <location>
        <begin position="149"/>
        <end position="170"/>
    </location>
</feature>
<dbReference type="PRINTS" id="PR00926">
    <property type="entry name" value="MITOCARRIER"/>
</dbReference>
<evidence type="ECO:0000256" key="8">
    <source>
        <dbReference type="ARBA" id="ARBA00023128"/>
    </source>
</evidence>
<dbReference type="Gene3D" id="1.50.40.10">
    <property type="entry name" value="Mitochondrial carrier domain"/>
    <property type="match status" value="3"/>
</dbReference>
<evidence type="ECO:0000313" key="14">
    <source>
        <dbReference type="Proteomes" id="UP000728032"/>
    </source>
</evidence>
<dbReference type="OrthoDB" id="1747031at2759"/>
<proteinExistence type="inferred from homology"/>
<feature type="transmembrane region" description="Helical" evidence="12">
    <location>
        <begin position="239"/>
        <end position="261"/>
    </location>
</feature>
<feature type="transmembrane region" description="Helical" evidence="12">
    <location>
        <begin position="203"/>
        <end position="223"/>
    </location>
</feature>
<evidence type="ECO:0000256" key="5">
    <source>
        <dbReference type="ARBA" id="ARBA00022737"/>
    </source>
</evidence>
<evidence type="ECO:0000256" key="1">
    <source>
        <dbReference type="ARBA" id="ARBA00004448"/>
    </source>
</evidence>
<keyword evidence="7 12" id="KW-1133">Transmembrane helix</keyword>
<feature type="repeat" description="Solcar" evidence="10">
    <location>
        <begin position="23"/>
        <end position="137"/>
    </location>
</feature>
<feature type="repeat" description="Solcar" evidence="10">
    <location>
        <begin position="351"/>
        <end position="435"/>
    </location>
</feature>
<dbReference type="GO" id="GO:1990542">
    <property type="term" value="P:mitochondrial transmembrane transport"/>
    <property type="evidence" value="ECO:0007669"/>
    <property type="project" value="InterPro"/>
</dbReference>
<reference evidence="13" key="1">
    <citation type="submission" date="2020-11" db="EMBL/GenBank/DDBJ databases">
        <authorList>
            <person name="Tran Van P."/>
        </authorList>
    </citation>
    <scope>NUCLEOTIDE SEQUENCE</scope>
</reference>
<accession>A0A7R9LHY9</accession>
<dbReference type="SUPFAM" id="SSF103506">
    <property type="entry name" value="Mitochondrial carrier"/>
    <property type="match status" value="2"/>
</dbReference>
<dbReference type="EMBL" id="CAJPVJ010000975">
    <property type="protein sequence ID" value="CAG2163799.1"/>
    <property type="molecule type" value="Genomic_DNA"/>
</dbReference>
<keyword evidence="5" id="KW-0677">Repeat</keyword>
<feature type="transmembrane region" description="Helical" evidence="12">
    <location>
        <begin position="312"/>
        <end position="333"/>
    </location>
</feature>